<name>A0ACC2GMY0_DALPE</name>
<accession>A0ACC2GMY0</accession>
<keyword evidence="2" id="KW-1185">Reference proteome</keyword>
<proteinExistence type="predicted"/>
<protein>
    <submittedName>
        <fullName evidence="1">Uncharacterized protein</fullName>
    </submittedName>
</protein>
<reference evidence="1" key="1">
    <citation type="submission" date="2021-05" db="EMBL/GenBank/DDBJ databases">
        <authorList>
            <person name="Pan Q."/>
            <person name="Jouanno E."/>
            <person name="Zahm M."/>
            <person name="Klopp C."/>
            <person name="Cabau C."/>
            <person name="Louis A."/>
            <person name="Berthelot C."/>
            <person name="Parey E."/>
            <person name="Roest Crollius H."/>
            <person name="Montfort J."/>
            <person name="Robinson-Rechavi M."/>
            <person name="Bouchez O."/>
            <person name="Lampietro C."/>
            <person name="Lopez Roques C."/>
            <person name="Donnadieu C."/>
            <person name="Postlethwait J."/>
            <person name="Bobe J."/>
            <person name="Dillon D."/>
            <person name="Chandos A."/>
            <person name="von Hippel F."/>
            <person name="Guiguen Y."/>
        </authorList>
    </citation>
    <scope>NUCLEOTIDE SEQUENCE</scope>
    <source>
        <strain evidence="1">YG-Jan2019</strain>
    </source>
</reference>
<dbReference type="EMBL" id="CM055738">
    <property type="protein sequence ID" value="KAJ8004820.1"/>
    <property type="molecule type" value="Genomic_DNA"/>
</dbReference>
<gene>
    <name evidence="1" type="ORF">DPEC_G00140270</name>
</gene>
<evidence type="ECO:0000313" key="1">
    <source>
        <dbReference type="EMBL" id="KAJ8004820.1"/>
    </source>
</evidence>
<organism evidence="1 2">
    <name type="scientific">Dallia pectoralis</name>
    <name type="common">Alaska blackfish</name>
    <dbReference type="NCBI Taxonomy" id="75939"/>
    <lineage>
        <taxon>Eukaryota</taxon>
        <taxon>Metazoa</taxon>
        <taxon>Chordata</taxon>
        <taxon>Craniata</taxon>
        <taxon>Vertebrata</taxon>
        <taxon>Euteleostomi</taxon>
        <taxon>Actinopterygii</taxon>
        <taxon>Neopterygii</taxon>
        <taxon>Teleostei</taxon>
        <taxon>Protacanthopterygii</taxon>
        <taxon>Esociformes</taxon>
        <taxon>Umbridae</taxon>
        <taxon>Dallia</taxon>
    </lineage>
</organism>
<comment type="caution">
    <text evidence="1">The sequence shown here is derived from an EMBL/GenBank/DDBJ whole genome shotgun (WGS) entry which is preliminary data.</text>
</comment>
<sequence>MAGFPLPPGPVSPEGTLLTEIHVNLLECKVCFEKYNFSMKDRQPQNLFCGHVLCRQCVRTLAHPILRKLECPFCRQLCHVDTTSHCRALRDLQELLHCHTLKSSVPHHQAGVARGCPRGACSGAPRLCLAFGGWGSLVNPTGLAVFTSSGTMVVVHDGDLRVALFDPLGRRLHGFGRKGRDPGEVCYPAGVAVTPCGYVVVTDAGDGALKVFSSTGGFVLAVRDSFQTPWGVDVDNGGNILVTDVQAGTLSRLVTDFAGGGTLQW</sequence>
<dbReference type="Proteomes" id="UP001157502">
    <property type="component" value="Chromosome 11"/>
</dbReference>
<evidence type="ECO:0000313" key="2">
    <source>
        <dbReference type="Proteomes" id="UP001157502"/>
    </source>
</evidence>